<dbReference type="AlphaFoldDB" id="A0A7C9TM83"/>
<dbReference type="Pfam" id="PF02230">
    <property type="entry name" value="Abhydrolase_2"/>
    <property type="match status" value="1"/>
</dbReference>
<gene>
    <name evidence="4" type="primary">ypfH</name>
    <name evidence="4" type="ORF">G3A44_09720</name>
</gene>
<dbReference type="EMBL" id="JAAGOH010000009">
    <property type="protein sequence ID" value="NDY91466.1"/>
    <property type="molecule type" value="Genomic_DNA"/>
</dbReference>
<evidence type="ECO:0000259" key="3">
    <source>
        <dbReference type="Pfam" id="PF02230"/>
    </source>
</evidence>
<name>A0A7C9TM83_9BURK</name>
<dbReference type="Proteomes" id="UP000484255">
    <property type="component" value="Unassembled WGS sequence"/>
</dbReference>
<evidence type="ECO:0000256" key="1">
    <source>
        <dbReference type="ARBA" id="ARBA00006499"/>
    </source>
</evidence>
<protein>
    <submittedName>
        <fullName evidence="4">Esterase</fullName>
    </submittedName>
</protein>
<organism evidence="4 5">
    <name type="scientific">Ideonella livida</name>
    <dbReference type="NCBI Taxonomy" id="2707176"/>
    <lineage>
        <taxon>Bacteria</taxon>
        <taxon>Pseudomonadati</taxon>
        <taxon>Pseudomonadota</taxon>
        <taxon>Betaproteobacteria</taxon>
        <taxon>Burkholderiales</taxon>
        <taxon>Sphaerotilaceae</taxon>
        <taxon>Ideonella</taxon>
    </lineage>
</organism>
<keyword evidence="5" id="KW-1185">Reference proteome</keyword>
<dbReference type="GO" id="GO:0016787">
    <property type="term" value="F:hydrolase activity"/>
    <property type="evidence" value="ECO:0007669"/>
    <property type="project" value="UniProtKB-KW"/>
</dbReference>
<comment type="similarity">
    <text evidence="1">Belongs to the AB hydrolase superfamily. AB hydrolase 2 family.</text>
</comment>
<dbReference type="InterPro" id="IPR029058">
    <property type="entry name" value="AB_hydrolase_fold"/>
</dbReference>
<dbReference type="InterPro" id="IPR003140">
    <property type="entry name" value="PLipase/COase/thioEstase"/>
</dbReference>
<feature type="domain" description="Phospholipase/carboxylesterase/thioesterase" evidence="3">
    <location>
        <begin position="23"/>
        <end position="213"/>
    </location>
</feature>
<dbReference type="SUPFAM" id="SSF53474">
    <property type="entry name" value="alpha/beta-Hydrolases"/>
    <property type="match status" value="1"/>
</dbReference>
<reference evidence="4 5" key="1">
    <citation type="submission" date="2020-02" db="EMBL/GenBank/DDBJ databases">
        <title>Ideonella bacterium strain TBM-1.</title>
        <authorList>
            <person name="Chen W.-M."/>
        </authorList>
    </citation>
    <scope>NUCLEOTIDE SEQUENCE [LARGE SCALE GENOMIC DNA]</scope>
    <source>
        <strain evidence="4 5">TBM-1</strain>
    </source>
</reference>
<proteinExistence type="inferred from homology"/>
<accession>A0A7C9TM83</accession>
<keyword evidence="2" id="KW-0378">Hydrolase</keyword>
<dbReference type="RefSeq" id="WP_163457316.1">
    <property type="nucleotide sequence ID" value="NZ_JAAGOH010000009.1"/>
</dbReference>
<evidence type="ECO:0000313" key="5">
    <source>
        <dbReference type="Proteomes" id="UP000484255"/>
    </source>
</evidence>
<evidence type="ECO:0000256" key="2">
    <source>
        <dbReference type="ARBA" id="ARBA00022801"/>
    </source>
</evidence>
<comment type="caution">
    <text evidence="4">The sequence shown here is derived from an EMBL/GenBank/DDBJ whole genome shotgun (WGS) entry which is preliminary data.</text>
</comment>
<sequence length="242" mass="25621">MSDTSPPSSPPARVLQWRPAQGDPAQMFILLHGVGANADDMRPLASALQAEFPQAMVLAVDGFDVFDGGPTAAGRQWFSLRGVTEENRPARVATVLPALAHLVRSAQAMAQVSAQATALVGFSQGAICGLALAQAHDGLVGRMLAFSGRYAALPEQAPRETTLHFLHGAQDTVIPAQHARAALQRLGELRGDATLDVDGEAGHEISSTLVSHALFRLRHHIPQRTWDEALNAAPPAPGQPLH</sequence>
<dbReference type="NCBIfam" id="NF008525">
    <property type="entry name" value="PRK11460.1"/>
    <property type="match status" value="1"/>
</dbReference>
<dbReference type="Gene3D" id="3.40.50.1820">
    <property type="entry name" value="alpha/beta hydrolase"/>
    <property type="match status" value="1"/>
</dbReference>
<dbReference type="PANTHER" id="PTHR10655:SF17">
    <property type="entry name" value="LYSOPHOSPHOLIPASE-LIKE PROTEIN 1"/>
    <property type="match status" value="1"/>
</dbReference>
<evidence type="ECO:0000313" key="4">
    <source>
        <dbReference type="EMBL" id="NDY91466.1"/>
    </source>
</evidence>
<dbReference type="PANTHER" id="PTHR10655">
    <property type="entry name" value="LYSOPHOSPHOLIPASE-RELATED"/>
    <property type="match status" value="1"/>
</dbReference>
<dbReference type="InterPro" id="IPR050565">
    <property type="entry name" value="LYPA1-2/EST-like"/>
</dbReference>